<dbReference type="Proteomes" id="UP001485043">
    <property type="component" value="Unassembled WGS sequence"/>
</dbReference>
<comment type="caution">
    <text evidence="8">The sequence shown here is derived from an EMBL/GenBank/DDBJ whole genome shotgun (WGS) entry which is preliminary data.</text>
</comment>
<feature type="region of interest" description="Disordered" evidence="5">
    <location>
        <begin position="153"/>
        <end position="174"/>
    </location>
</feature>
<keyword evidence="9" id="KW-1185">Reference proteome</keyword>
<dbReference type="Pfam" id="PF26102">
    <property type="entry name" value="Ig_SPL7"/>
    <property type="match status" value="1"/>
</dbReference>
<dbReference type="GO" id="GO:0008270">
    <property type="term" value="F:zinc ion binding"/>
    <property type="evidence" value="ECO:0007669"/>
    <property type="project" value="UniProtKB-KW"/>
</dbReference>
<dbReference type="SUPFAM" id="SSF103612">
    <property type="entry name" value="SBT domain"/>
    <property type="match status" value="1"/>
</dbReference>
<evidence type="ECO:0000313" key="8">
    <source>
        <dbReference type="EMBL" id="KAK9862486.1"/>
    </source>
</evidence>
<feature type="domain" description="RING-type" evidence="6">
    <location>
        <begin position="1133"/>
        <end position="1171"/>
    </location>
</feature>
<evidence type="ECO:0000259" key="6">
    <source>
        <dbReference type="PROSITE" id="PS50089"/>
    </source>
</evidence>
<evidence type="ECO:0000256" key="4">
    <source>
        <dbReference type="PROSITE-ProRule" id="PRU00175"/>
    </source>
</evidence>
<keyword evidence="3" id="KW-0862">Zinc</keyword>
<evidence type="ECO:0000313" key="9">
    <source>
        <dbReference type="Proteomes" id="UP001485043"/>
    </source>
</evidence>
<dbReference type="PROSITE" id="PS51141">
    <property type="entry name" value="ZF_SBP"/>
    <property type="match status" value="1"/>
</dbReference>
<sequence length="1203" mass="129055">MTPQLPQLPLEELAAAGDELTWSMDDWDWDPISMLALPKEAGDGEGYATYKSASMAEEEAVQAASSAGSRADRTAASSLSAVSSCQADGCRADISKLSSYHQRCRICEEHLKADDFLRNNRPKRFCQQCGRSHELTAFDPKRRSCRVQLAKHAARRRKRSASTPSSSKTMKLEAGGSSIRPLAYKPHHFVSRLSLKLFNCTPADLPDDLRAQLTGWLKSAPAGAEGYMRPGCVHLTLDFLLDSPEQRSIESLVQHLVSRRGNSHPVQSAHPGNCEGPATGCDLFQAKSWMAQLQDNVVFVHQGRIAKQWNVSNEDLSQEHQGSAQGFPVITCVLPSAMVVAGSAQPTVIELQGFNVGCSGLSVLCRSAGRYLPVTLTSGQSACCRSFTQHRDFSLQSLRIQLPANLPAGIAYLEVQKGAFTSAAIPVLVADRALAASEVPQLLEAAAAADDGAASRAGLITDLALMTAAHSQRLSGISVESTTCARADQPSAAHYRRPSEAASATMMASARSAAALHALLSGSRELGIIWQADAGGPAGVTPLHLAALLQDRAACTHVLLGSNARMHAAWTSCQAADGQTPADFARQAGGCHRLQAPAAPLPQAWPGARSDDISCQQGCSDEVPCKQGCSDDEPCKQGSQGCRPEATQQIAREGALPWRPSTHKRPAGDITAQGMQLPLIKDAFILQIWHLDAQLLLSDKQRCLSMATNETMAPRPKVDEAAGSPEPSMMHLASQTSSQEHPAWASMDAAVDQPCQPLRRLRRRLQAASSQMDMANGCPSEWDAHRSMSSLEPPMDSLPSLTESSAPAIAHSGVEPESRNEGQGRVAPQHGMTLQGQHSSDQDAHQYRQARSGQQQQDSLSTIVSAWDHARQNIDTLTSAQVPDGTHQAPRSPSASEQLRSRILPSLEHRLQPHGPDPAADYLAGLDPVSRDMARLGSSASPSDWDARLMGPPEDRMLRPYAPVADAGGRAGQSRPLGSRDHIAGLETESEQLAPGDALSSLRRARAMMAQADALSSETGAASLSFHARLSESRALVSHIRSSLGEQIEEPFQALLAHHQSLEALSALRARLMLPSFGAFRQRDPLLQARAERSMELALRAAEDPQGAADQTEPSSSDLEVLDRSDYFADEICTVCWKNGTEIAYLPCRHLAICGSCQRIYGASKPCVLCRKAVNEYRFVPAANSQSNTAAAGSEATQLPAPE</sequence>
<feature type="region of interest" description="Disordered" evidence="5">
    <location>
        <begin position="766"/>
        <end position="860"/>
    </location>
</feature>
<dbReference type="Pfam" id="PF13920">
    <property type="entry name" value="zf-C3HC4_3"/>
    <property type="match status" value="1"/>
</dbReference>
<dbReference type="PANTHER" id="PTHR31251">
    <property type="entry name" value="SQUAMOSA PROMOTER-BINDING-LIKE PROTEIN 4"/>
    <property type="match status" value="1"/>
</dbReference>
<dbReference type="Pfam" id="PF03110">
    <property type="entry name" value="SBP"/>
    <property type="match status" value="1"/>
</dbReference>
<dbReference type="PROSITE" id="PS50089">
    <property type="entry name" value="ZF_RING_2"/>
    <property type="match status" value="1"/>
</dbReference>
<evidence type="ECO:0000256" key="2">
    <source>
        <dbReference type="ARBA" id="ARBA00022771"/>
    </source>
</evidence>
<dbReference type="GO" id="GO:0005634">
    <property type="term" value="C:nucleus"/>
    <property type="evidence" value="ECO:0007669"/>
    <property type="project" value="InterPro"/>
</dbReference>
<feature type="domain" description="SBP-type" evidence="7">
    <location>
        <begin position="82"/>
        <end position="159"/>
    </location>
</feature>
<feature type="compositionally biased region" description="Polar residues" evidence="5">
    <location>
        <begin position="889"/>
        <end position="898"/>
    </location>
</feature>
<evidence type="ECO:0000256" key="3">
    <source>
        <dbReference type="ARBA" id="ARBA00022833"/>
    </source>
</evidence>
<reference evidence="8 9" key="1">
    <citation type="journal article" date="2024" name="Nat. Commun.">
        <title>Phylogenomics reveals the evolutionary origins of lichenization in chlorophyte algae.</title>
        <authorList>
            <person name="Puginier C."/>
            <person name="Libourel C."/>
            <person name="Otte J."/>
            <person name="Skaloud P."/>
            <person name="Haon M."/>
            <person name="Grisel S."/>
            <person name="Petersen M."/>
            <person name="Berrin J.G."/>
            <person name="Delaux P.M."/>
            <person name="Dal Grande F."/>
            <person name="Keller J."/>
        </authorList>
    </citation>
    <scope>NUCLEOTIDE SEQUENCE [LARGE SCALE GENOMIC DNA]</scope>
    <source>
        <strain evidence="8 9">SAG 2523</strain>
    </source>
</reference>
<dbReference type="AlphaFoldDB" id="A0AAW1T152"/>
<evidence type="ECO:0000259" key="7">
    <source>
        <dbReference type="PROSITE" id="PS51141"/>
    </source>
</evidence>
<evidence type="ECO:0000256" key="1">
    <source>
        <dbReference type="ARBA" id="ARBA00022723"/>
    </source>
</evidence>
<dbReference type="Gene3D" id="3.30.40.10">
    <property type="entry name" value="Zinc/RING finger domain, C3HC4 (zinc finger)"/>
    <property type="match status" value="1"/>
</dbReference>
<keyword evidence="2 4" id="KW-0863">Zinc-finger</keyword>
<name>A0AAW1T152_9CHLO</name>
<organism evidence="8 9">
    <name type="scientific">Apatococcus fuscideae</name>
    <dbReference type="NCBI Taxonomy" id="2026836"/>
    <lineage>
        <taxon>Eukaryota</taxon>
        <taxon>Viridiplantae</taxon>
        <taxon>Chlorophyta</taxon>
        <taxon>core chlorophytes</taxon>
        <taxon>Trebouxiophyceae</taxon>
        <taxon>Chlorellales</taxon>
        <taxon>Chlorellaceae</taxon>
        <taxon>Apatococcus</taxon>
    </lineage>
</organism>
<dbReference type="InterPro" id="IPR044817">
    <property type="entry name" value="SBP-like"/>
</dbReference>
<feature type="region of interest" description="Disordered" evidence="5">
    <location>
        <begin position="878"/>
        <end position="898"/>
    </location>
</feature>
<feature type="region of interest" description="Disordered" evidence="5">
    <location>
        <begin position="708"/>
        <end position="744"/>
    </location>
</feature>
<feature type="compositionally biased region" description="Low complexity" evidence="5">
    <location>
        <begin position="847"/>
        <end position="857"/>
    </location>
</feature>
<evidence type="ECO:0000256" key="5">
    <source>
        <dbReference type="SAM" id="MobiDB-lite"/>
    </source>
</evidence>
<proteinExistence type="predicted"/>
<dbReference type="InterPro" id="IPR036893">
    <property type="entry name" value="SBP_sf"/>
</dbReference>
<gene>
    <name evidence="8" type="ORF">WJX84_012180</name>
</gene>
<dbReference type="EMBL" id="JALJOV010000600">
    <property type="protein sequence ID" value="KAK9862486.1"/>
    <property type="molecule type" value="Genomic_DNA"/>
</dbReference>
<keyword evidence="1" id="KW-0479">Metal-binding</keyword>
<accession>A0AAW1T152</accession>
<dbReference type="InterPro" id="IPR013083">
    <property type="entry name" value="Znf_RING/FYVE/PHD"/>
</dbReference>
<dbReference type="GO" id="GO:0003677">
    <property type="term" value="F:DNA binding"/>
    <property type="evidence" value="ECO:0007669"/>
    <property type="project" value="InterPro"/>
</dbReference>
<dbReference type="InterPro" id="IPR001841">
    <property type="entry name" value="Znf_RING"/>
</dbReference>
<dbReference type="InterPro" id="IPR004333">
    <property type="entry name" value="SBP_dom"/>
</dbReference>
<dbReference type="Gene3D" id="4.10.1100.10">
    <property type="entry name" value="Transcription factor, SBP-box domain"/>
    <property type="match status" value="1"/>
</dbReference>
<protein>
    <submittedName>
        <fullName evidence="8">Uncharacterized protein</fullName>
    </submittedName>
</protein>
<dbReference type="PANTHER" id="PTHR31251:SF169">
    <property type="entry name" value="SQUAMOSA PROMOTER-BINDING-LIKE PROTEIN 8"/>
    <property type="match status" value="1"/>
</dbReference>